<dbReference type="Proteomes" id="UP000680865">
    <property type="component" value="Unassembled WGS sequence"/>
</dbReference>
<proteinExistence type="predicted"/>
<keyword evidence="1" id="KW-0472">Membrane</keyword>
<protein>
    <recommendedName>
        <fullName evidence="4">Alkyl hydroperoxide reductase</fullName>
    </recommendedName>
</protein>
<feature type="transmembrane region" description="Helical" evidence="1">
    <location>
        <begin position="75"/>
        <end position="98"/>
    </location>
</feature>
<organism evidence="2 3">
    <name type="scientific">Winogradskya consettensis</name>
    <dbReference type="NCBI Taxonomy" id="113560"/>
    <lineage>
        <taxon>Bacteria</taxon>
        <taxon>Bacillati</taxon>
        <taxon>Actinomycetota</taxon>
        <taxon>Actinomycetes</taxon>
        <taxon>Micromonosporales</taxon>
        <taxon>Micromonosporaceae</taxon>
        <taxon>Winogradskya</taxon>
    </lineage>
</organism>
<evidence type="ECO:0000313" key="3">
    <source>
        <dbReference type="Proteomes" id="UP000680865"/>
    </source>
</evidence>
<dbReference type="AlphaFoldDB" id="A0A919SD64"/>
<evidence type="ECO:0000256" key="1">
    <source>
        <dbReference type="SAM" id="Phobius"/>
    </source>
</evidence>
<gene>
    <name evidence="2" type="ORF">Aco04nite_16230</name>
</gene>
<keyword evidence="3" id="KW-1185">Reference proteome</keyword>
<evidence type="ECO:0000313" key="2">
    <source>
        <dbReference type="EMBL" id="GIM69636.1"/>
    </source>
</evidence>
<dbReference type="EMBL" id="BOQP01000007">
    <property type="protein sequence ID" value="GIM69636.1"/>
    <property type="molecule type" value="Genomic_DNA"/>
</dbReference>
<reference evidence="2" key="1">
    <citation type="submission" date="2021-03" db="EMBL/GenBank/DDBJ databases">
        <title>Whole genome shotgun sequence of Actinoplanes consettensis NBRC 14913.</title>
        <authorList>
            <person name="Komaki H."/>
            <person name="Tamura T."/>
        </authorList>
    </citation>
    <scope>NUCLEOTIDE SEQUENCE</scope>
    <source>
        <strain evidence="2">NBRC 14913</strain>
    </source>
</reference>
<name>A0A919SD64_9ACTN</name>
<keyword evidence="1" id="KW-0812">Transmembrane</keyword>
<keyword evidence="1" id="KW-1133">Transmembrane helix</keyword>
<sequence length="138" mass="15508">MDNQVDVLMRHRWTFVAAGVYNIGWGLYAVADPQWLFRVAGMPPSNTPQIFATLGMVLGLYGVLYLEVARRPAHGWLPAAVGLTGKILGPLGLAYLILRDIWPPATLILIITNDLIWWIPFALYLRAAWPSYRATFNK</sequence>
<feature type="transmembrane region" description="Helical" evidence="1">
    <location>
        <begin position="104"/>
        <end position="125"/>
    </location>
</feature>
<comment type="caution">
    <text evidence="2">The sequence shown here is derived from an EMBL/GenBank/DDBJ whole genome shotgun (WGS) entry which is preliminary data.</text>
</comment>
<feature type="transmembrane region" description="Helical" evidence="1">
    <location>
        <begin position="50"/>
        <end position="68"/>
    </location>
</feature>
<dbReference type="RefSeq" id="WP_212996560.1">
    <property type="nucleotide sequence ID" value="NZ_BAAATW010000005.1"/>
</dbReference>
<accession>A0A919SD64</accession>
<feature type="transmembrane region" description="Helical" evidence="1">
    <location>
        <begin position="12"/>
        <end position="30"/>
    </location>
</feature>
<evidence type="ECO:0008006" key="4">
    <source>
        <dbReference type="Google" id="ProtNLM"/>
    </source>
</evidence>